<keyword evidence="3" id="KW-1185">Reference proteome</keyword>
<evidence type="ECO:0008006" key="4">
    <source>
        <dbReference type="Google" id="ProtNLM"/>
    </source>
</evidence>
<evidence type="ECO:0000256" key="1">
    <source>
        <dbReference type="SAM" id="SignalP"/>
    </source>
</evidence>
<dbReference type="RefSeq" id="WP_204656008.1">
    <property type="nucleotide sequence ID" value="NZ_CP056775.1"/>
</dbReference>
<feature type="chain" id="PRO_5047034513" description="Heavy-metal resistance" evidence="1">
    <location>
        <begin position="22"/>
        <end position="124"/>
    </location>
</feature>
<proteinExistence type="predicted"/>
<feature type="signal peptide" evidence="1">
    <location>
        <begin position="1"/>
        <end position="21"/>
    </location>
</feature>
<sequence length="124" mass="14284">MKKTILAIAAIVTLTLGNASAQYRVGHEVSAARVEAGPQNYSVGKLDAIVHLSRKQEKEMQKIEIRYDRLISGNKRYQTYQHVRRLEADKQNALLDVLTPAQRQRLYAYERSQRPEKGRSYRRG</sequence>
<organism evidence="2 3">
    <name type="scientific">Dyadobacter sandarakinus</name>
    <dbReference type="NCBI Taxonomy" id="2747268"/>
    <lineage>
        <taxon>Bacteria</taxon>
        <taxon>Pseudomonadati</taxon>
        <taxon>Bacteroidota</taxon>
        <taxon>Cytophagia</taxon>
        <taxon>Cytophagales</taxon>
        <taxon>Spirosomataceae</taxon>
        <taxon>Dyadobacter</taxon>
    </lineage>
</organism>
<dbReference type="Proteomes" id="UP000612680">
    <property type="component" value="Chromosome"/>
</dbReference>
<keyword evidence="1" id="KW-0732">Signal</keyword>
<dbReference type="EMBL" id="CP056775">
    <property type="protein sequence ID" value="QRR01889.1"/>
    <property type="molecule type" value="Genomic_DNA"/>
</dbReference>
<name>A0ABX7I7J0_9BACT</name>
<accession>A0ABX7I7J0</accession>
<protein>
    <recommendedName>
        <fullName evidence="4">Heavy-metal resistance</fullName>
    </recommendedName>
</protein>
<reference evidence="2 3" key="1">
    <citation type="submission" date="2020-06" db="EMBL/GenBank/DDBJ databases">
        <title>Dyadobacter sandarakinus sp. nov., isolated from the soil of the Arctic Yellow River Station.</title>
        <authorList>
            <person name="Zhang Y."/>
            <person name="Peng F."/>
        </authorList>
    </citation>
    <scope>NUCLEOTIDE SEQUENCE [LARGE SCALE GENOMIC DNA]</scope>
    <source>
        <strain evidence="2 3">Q3-56</strain>
    </source>
</reference>
<evidence type="ECO:0000313" key="2">
    <source>
        <dbReference type="EMBL" id="QRR01889.1"/>
    </source>
</evidence>
<gene>
    <name evidence="2" type="ORF">HWI92_13715</name>
</gene>
<evidence type="ECO:0000313" key="3">
    <source>
        <dbReference type="Proteomes" id="UP000612680"/>
    </source>
</evidence>